<accession>A0A7W3Y308</accession>
<evidence type="ECO:0000256" key="2">
    <source>
        <dbReference type="ARBA" id="ARBA00022741"/>
    </source>
</evidence>
<keyword evidence="6" id="KW-1185">Reference proteome</keyword>
<gene>
    <name evidence="5" type="ORF">FNQ90_18900</name>
</gene>
<evidence type="ECO:0000256" key="1">
    <source>
        <dbReference type="ARBA" id="ARBA00005290"/>
    </source>
</evidence>
<dbReference type="InterPro" id="IPR052705">
    <property type="entry name" value="Gliding_Motility_GTPase"/>
</dbReference>
<evidence type="ECO:0000313" key="5">
    <source>
        <dbReference type="EMBL" id="MBB0246118.1"/>
    </source>
</evidence>
<dbReference type="InterPro" id="IPR004130">
    <property type="entry name" value="Gpn"/>
</dbReference>
<protein>
    <submittedName>
        <fullName evidence="5">ATP/GTP-binding protein</fullName>
    </submittedName>
</protein>
<dbReference type="RefSeq" id="WP_182607505.1">
    <property type="nucleotide sequence ID" value="NZ_VKHT01000739.1"/>
</dbReference>
<reference evidence="6" key="1">
    <citation type="submission" date="2019-10" db="EMBL/GenBank/DDBJ databases">
        <title>Streptomyces sp. nov., a novel actinobacterium isolated from alkaline environment.</title>
        <authorList>
            <person name="Golinska P."/>
        </authorList>
    </citation>
    <scope>NUCLEOTIDE SEQUENCE [LARGE SCALE GENOMIC DNA]</scope>
    <source>
        <strain evidence="6">DSM 42118</strain>
    </source>
</reference>
<dbReference type="InterPro" id="IPR027417">
    <property type="entry name" value="P-loop_NTPase"/>
</dbReference>
<dbReference type="PANTHER" id="PTHR42708:SF1">
    <property type="entry name" value="GLIDING MOTILITY PROTEIN MGLA"/>
    <property type="match status" value="1"/>
</dbReference>
<dbReference type="AlphaFoldDB" id="A0A7W3Y308"/>
<dbReference type="Pfam" id="PF03029">
    <property type="entry name" value="ATP_bind_1"/>
    <property type="match status" value="1"/>
</dbReference>
<dbReference type="EMBL" id="VKHT01000739">
    <property type="protein sequence ID" value="MBB0246118.1"/>
    <property type="molecule type" value="Genomic_DNA"/>
</dbReference>
<evidence type="ECO:0000256" key="3">
    <source>
        <dbReference type="ARBA" id="ARBA00022801"/>
    </source>
</evidence>
<dbReference type="CDD" id="cd00882">
    <property type="entry name" value="Ras_like_GTPase"/>
    <property type="match status" value="1"/>
</dbReference>
<dbReference type="SUPFAM" id="SSF52540">
    <property type="entry name" value="P-loop containing nucleoside triphosphate hydrolases"/>
    <property type="match status" value="1"/>
</dbReference>
<dbReference type="PANTHER" id="PTHR42708">
    <property type="entry name" value="ATP/GTP-BINDING PROTEIN-RELATED"/>
    <property type="match status" value="1"/>
</dbReference>
<dbReference type="Gene3D" id="3.40.50.300">
    <property type="entry name" value="P-loop containing nucleotide triphosphate hydrolases"/>
    <property type="match status" value="1"/>
</dbReference>
<sequence length="202" mass="21537">MDCASSEHPPPAGGYVPAGAEAVKIVVVGPFAVGKTTLVGAVSDIAPLRTEERMTSAGAMVDVLERLGEKDTTTVAMDFGRTALAEDIVLYIFGAPGQPRFAHMVRTLLEGALGGIVMLDERRVHESFDAIDLMETAGLPYTVAVNHFPDTPAHREAELRDALSLTPTTPLVRVDARERTSATRALIALVTHLLSRTPEPTP</sequence>
<comment type="caution">
    <text evidence="5">The sequence shown here is derived from an EMBL/GenBank/DDBJ whole genome shotgun (WGS) entry which is preliminary data.</text>
</comment>
<proteinExistence type="inferred from homology"/>
<keyword evidence="2" id="KW-0547">Nucleotide-binding</keyword>
<dbReference type="GO" id="GO:0005525">
    <property type="term" value="F:GTP binding"/>
    <property type="evidence" value="ECO:0007669"/>
    <property type="project" value="UniProtKB-KW"/>
</dbReference>
<keyword evidence="3" id="KW-0378">Hydrolase</keyword>
<keyword evidence="4" id="KW-0342">GTP-binding</keyword>
<comment type="similarity">
    <text evidence="1">Belongs to the GPN-loop GTPase family.</text>
</comment>
<evidence type="ECO:0000313" key="6">
    <source>
        <dbReference type="Proteomes" id="UP000538929"/>
    </source>
</evidence>
<organism evidence="5 6">
    <name type="scientific">Streptomyces alkaliphilus</name>
    <dbReference type="NCBI Taxonomy" id="1472722"/>
    <lineage>
        <taxon>Bacteria</taxon>
        <taxon>Bacillati</taxon>
        <taxon>Actinomycetota</taxon>
        <taxon>Actinomycetes</taxon>
        <taxon>Kitasatosporales</taxon>
        <taxon>Streptomycetaceae</taxon>
        <taxon>Streptomyces</taxon>
    </lineage>
</organism>
<name>A0A7W3Y308_9ACTN</name>
<dbReference type="Proteomes" id="UP000538929">
    <property type="component" value="Unassembled WGS sequence"/>
</dbReference>
<dbReference type="GO" id="GO:0016787">
    <property type="term" value="F:hydrolase activity"/>
    <property type="evidence" value="ECO:0007669"/>
    <property type="project" value="UniProtKB-KW"/>
</dbReference>
<evidence type="ECO:0000256" key="4">
    <source>
        <dbReference type="ARBA" id="ARBA00023134"/>
    </source>
</evidence>